<dbReference type="Gene3D" id="2.40.50.140">
    <property type="entry name" value="Nucleic acid-binding proteins"/>
    <property type="match status" value="2"/>
</dbReference>
<reference evidence="1" key="1">
    <citation type="submission" date="2021-02" db="EMBL/GenBank/DDBJ databases">
        <authorList>
            <person name="Nowell W R."/>
        </authorList>
    </citation>
    <scope>NUCLEOTIDE SEQUENCE</scope>
    <source>
        <strain evidence="1">Ploen Becks lab</strain>
    </source>
</reference>
<dbReference type="SUPFAM" id="SSF50249">
    <property type="entry name" value="Nucleic acid-binding proteins"/>
    <property type="match status" value="2"/>
</dbReference>
<dbReference type="Proteomes" id="UP000663879">
    <property type="component" value="Unassembled WGS sequence"/>
</dbReference>
<dbReference type="InterPro" id="IPR012340">
    <property type="entry name" value="NA-bd_OB-fold"/>
</dbReference>
<evidence type="ECO:0000313" key="1">
    <source>
        <dbReference type="EMBL" id="CAF1017824.1"/>
    </source>
</evidence>
<dbReference type="EMBL" id="CAJNOC010004331">
    <property type="protein sequence ID" value="CAF1017824.1"/>
    <property type="molecule type" value="Genomic_DNA"/>
</dbReference>
<sequence length="223" mass="26016">MIVTEKRVTIYSVIGRIIFKSNIIRKKVSIFTVKIRDNTDTINIHCINLDDSYGIFELNKVVKIRNPFIGKANNTDQTLCKHHYRINFDKDNKDFTSLEESDHDIPFFPLQISPIAIKKIVKKKVKDLISVFGVVIQRDDAITIVESYKVKCNLWNNFVTEVEKNLNLNDVIALQDFQLSEYNSSKYLSSCLSSQYFINPQNPKTNELYDWFKKNVETNFKTC</sequence>
<keyword evidence="2" id="KW-1185">Reference proteome</keyword>
<gene>
    <name evidence="1" type="ORF">OXX778_LOCUS17222</name>
</gene>
<name>A0A814I285_9BILA</name>
<comment type="caution">
    <text evidence="1">The sequence shown here is derived from an EMBL/GenBank/DDBJ whole genome shotgun (WGS) entry which is preliminary data.</text>
</comment>
<evidence type="ECO:0000313" key="2">
    <source>
        <dbReference type="Proteomes" id="UP000663879"/>
    </source>
</evidence>
<organism evidence="1 2">
    <name type="scientific">Brachionus calyciflorus</name>
    <dbReference type="NCBI Taxonomy" id="104777"/>
    <lineage>
        <taxon>Eukaryota</taxon>
        <taxon>Metazoa</taxon>
        <taxon>Spiralia</taxon>
        <taxon>Gnathifera</taxon>
        <taxon>Rotifera</taxon>
        <taxon>Eurotatoria</taxon>
        <taxon>Monogononta</taxon>
        <taxon>Pseudotrocha</taxon>
        <taxon>Ploima</taxon>
        <taxon>Brachionidae</taxon>
        <taxon>Brachionus</taxon>
    </lineage>
</organism>
<dbReference type="AlphaFoldDB" id="A0A814I285"/>
<proteinExistence type="predicted"/>
<accession>A0A814I285</accession>
<protein>
    <submittedName>
        <fullName evidence="1">Uncharacterized protein</fullName>
    </submittedName>
</protein>